<dbReference type="AlphaFoldDB" id="A0A1R3H1R8"/>
<accession>A0A1R3H1R8</accession>
<protein>
    <submittedName>
        <fullName evidence="1">Uncharacterized protein</fullName>
    </submittedName>
</protein>
<dbReference type="Gramene" id="OMO64292">
    <property type="protein sequence ID" value="OMO64292"/>
    <property type="gene ID" value="CCACVL1_21870"/>
</dbReference>
<name>A0A1R3H1R8_COCAP</name>
<evidence type="ECO:0000313" key="2">
    <source>
        <dbReference type="Proteomes" id="UP000188268"/>
    </source>
</evidence>
<reference evidence="1 2" key="1">
    <citation type="submission" date="2013-09" db="EMBL/GenBank/DDBJ databases">
        <title>Corchorus capsularis genome sequencing.</title>
        <authorList>
            <person name="Alam M."/>
            <person name="Haque M.S."/>
            <person name="Islam M.S."/>
            <person name="Emdad E.M."/>
            <person name="Islam M.M."/>
            <person name="Ahmed B."/>
            <person name="Halim A."/>
            <person name="Hossen Q.M.M."/>
            <person name="Hossain M.Z."/>
            <person name="Ahmed R."/>
            <person name="Khan M.M."/>
            <person name="Islam R."/>
            <person name="Rashid M.M."/>
            <person name="Khan S.A."/>
            <person name="Rahman M.S."/>
            <person name="Alam M."/>
        </authorList>
    </citation>
    <scope>NUCLEOTIDE SEQUENCE [LARGE SCALE GENOMIC DNA]</scope>
    <source>
        <strain evidence="2">cv. CVL-1</strain>
        <tissue evidence="1">Whole seedling</tissue>
    </source>
</reference>
<proteinExistence type="predicted"/>
<sequence length="26" mass="3006">MAKDCRTRRLELKVRVLHIVTEIGAP</sequence>
<organism evidence="1 2">
    <name type="scientific">Corchorus capsularis</name>
    <name type="common">Jute</name>
    <dbReference type="NCBI Taxonomy" id="210143"/>
    <lineage>
        <taxon>Eukaryota</taxon>
        <taxon>Viridiplantae</taxon>
        <taxon>Streptophyta</taxon>
        <taxon>Embryophyta</taxon>
        <taxon>Tracheophyta</taxon>
        <taxon>Spermatophyta</taxon>
        <taxon>Magnoliopsida</taxon>
        <taxon>eudicotyledons</taxon>
        <taxon>Gunneridae</taxon>
        <taxon>Pentapetalae</taxon>
        <taxon>rosids</taxon>
        <taxon>malvids</taxon>
        <taxon>Malvales</taxon>
        <taxon>Malvaceae</taxon>
        <taxon>Grewioideae</taxon>
        <taxon>Apeibeae</taxon>
        <taxon>Corchorus</taxon>
    </lineage>
</organism>
<keyword evidence="2" id="KW-1185">Reference proteome</keyword>
<dbReference type="Proteomes" id="UP000188268">
    <property type="component" value="Unassembled WGS sequence"/>
</dbReference>
<dbReference type="EMBL" id="AWWV01012821">
    <property type="protein sequence ID" value="OMO64292.1"/>
    <property type="molecule type" value="Genomic_DNA"/>
</dbReference>
<gene>
    <name evidence="1" type="ORF">CCACVL1_21870</name>
</gene>
<comment type="caution">
    <text evidence="1">The sequence shown here is derived from an EMBL/GenBank/DDBJ whole genome shotgun (WGS) entry which is preliminary data.</text>
</comment>
<evidence type="ECO:0000313" key="1">
    <source>
        <dbReference type="EMBL" id="OMO64292.1"/>
    </source>
</evidence>